<evidence type="ECO:0000313" key="2">
    <source>
        <dbReference type="EMBL" id="ORY21651.1"/>
    </source>
</evidence>
<dbReference type="AlphaFoldDB" id="A0A1Y2AGG9"/>
<reference evidence="2 3" key="1">
    <citation type="submission" date="2016-07" db="EMBL/GenBank/DDBJ databases">
        <title>Pervasive Adenine N6-methylation of Active Genes in Fungi.</title>
        <authorList>
            <consortium name="DOE Joint Genome Institute"/>
            <person name="Mondo S.J."/>
            <person name="Dannebaum R.O."/>
            <person name="Kuo R.C."/>
            <person name="Labutti K."/>
            <person name="Haridas S."/>
            <person name="Kuo A."/>
            <person name="Salamov A."/>
            <person name="Ahrendt S.R."/>
            <person name="Lipzen A."/>
            <person name="Sullivan W."/>
            <person name="Andreopoulos W.B."/>
            <person name="Clum A."/>
            <person name="Lindquist E."/>
            <person name="Daum C."/>
            <person name="Ramamoorthy G.K."/>
            <person name="Gryganskyi A."/>
            <person name="Culley D."/>
            <person name="Magnuson J.K."/>
            <person name="James T.Y."/>
            <person name="O'Malley M.A."/>
            <person name="Stajich J.E."/>
            <person name="Spatafora J.W."/>
            <person name="Visel A."/>
            <person name="Grigoriev I.V."/>
        </authorList>
    </citation>
    <scope>NUCLEOTIDE SEQUENCE [LARGE SCALE GENOMIC DNA]</scope>
    <source>
        <strain evidence="2 3">68-887.2</strain>
    </source>
</reference>
<gene>
    <name evidence="2" type="ORF">BCR39DRAFT_553244</name>
</gene>
<name>A0A1Y2AGG9_9TREE</name>
<dbReference type="EMBL" id="MCFC01000107">
    <property type="protein sequence ID" value="ORY21651.1"/>
    <property type="molecule type" value="Genomic_DNA"/>
</dbReference>
<accession>A0A1Y2AGG9</accession>
<dbReference type="InParanoid" id="A0A1Y2AGG9"/>
<keyword evidence="3" id="KW-1185">Reference proteome</keyword>
<feature type="compositionally biased region" description="Basic and acidic residues" evidence="1">
    <location>
        <begin position="196"/>
        <end position="217"/>
    </location>
</feature>
<evidence type="ECO:0000256" key="1">
    <source>
        <dbReference type="SAM" id="MobiDB-lite"/>
    </source>
</evidence>
<dbReference type="Proteomes" id="UP000193986">
    <property type="component" value="Unassembled WGS sequence"/>
</dbReference>
<organism evidence="2 3">
    <name type="scientific">Naematelia encephala</name>
    <dbReference type="NCBI Taxonomy" id="71784"/>
    <lineage>
        <taxon>Eukaryota</taxon>
        <taxon>Fungi</taxon>
        <taxon>Dikarya</taxon>
        <taxon>Basidiomycota</taxon>
        <taxon>Agaricomycotina</taxon>
        <taxon>Tremellomycetes</taxon>
        <taxon>Tremellales</taxon>
        <taxon>Naemateliaceae</taxon>
        <taxon>Naematelia</taxon>
    </lineage>
</organism>
<evidence type="ECO:0000313" key="3">
    <source>
        <dbReference type="Proteomes" id="UP000193986"/>
    </source>
</evidence>
<protein>
    <submittedName>
        <fullName evidence="2">Uncharacterized protein</fullName>
    </submittedName>
</protein>
<feature type="region of interest" description="Disordered" evidence="1">
    <location>
        <begin position="196"/>
        <end position="327"/>
    </location>
</feature>
<feature type="compositionally biased region" description="Gly residues" evidence="1">
    <location>
        <begin position="242"/>
        <end position="254"/>
    </location>
</feature>
<comment type="caution">
    <text evidence="2">The sequence shown here is derived from an EMBL/GenBank/DDBJ whole genome shotgun (WGS) entry which is preliminary data.</text>
</comment>
<sequence>MSASSRRLPQTVEERMEGFRNLSVNSKRRLSPIREYNPGEPDTSAVNVWYWHTCVIDLVQNALDLNCEHLQREYGAGKRVGSVDPLYVTVPCSLWNDPPAMYELYVDRILEIVRKKSMVPQTREEIHARTNTFRLLEPTFSGSLHFGVLEGEGGRQEVLEEERRRKEILDETRRQEVLEEKRRQESLEEERRIQEALEEEKRRHKIADEKEHGRRNQDPGTGHFKPASMMSMVGNVSEDWGSLGGEMGDIGYDGGGDEGYREEAPDDGIGLGAEDDAPTPRPKRTRRFSQSPPSPSISPKSPPLTNVQGGDRSRTQTQLGPPTFTTSLASSSFTQMVKTDEKCERCLIKSIDCMWKVGRNGRRQAGGVCIGCQGDTEGCVSLLGGVIGSVYQQLNELDVSDWGFEEEKDQVIEYLTMFIALNRDM</sequence>
<feature type="compositionally biased region" description="Pro residues" evidence="1">
    <location>
        <begin position="292"/>
        <end position="302"/>
    </location>
</feature>
<proteinExistence type="predicted"/>